<dbReference type="RefSeq" id="WP_013653527.1">
    <property type="nucleotide sequence ID" value="NC_015259.1"/>
</dbReference>
<dbReference type="Proteomes" id="UP000008130">
    <property type="component" value="Chromosome"/>
</dbReference>
<dbReference type="InterPro" id="IPR007833">
    <property type="entry name" value="Capsule_polysaccharide_synth"/>
</dbReference>
<dbReference type="GO" id="GO:0000271">
    <property type="term" value="P:polysaccharide biosynthetic process"/>
    <property type="evidence" value="ECO:0007669"/>
    <property type="project" value="InterPro"/>
</dbReference>
<proteinExistence type="predicted"/>
<name>F2J5V9_POLGS</name>
<dbReference type="HOGENOM" id="CLU_040135_1_0_5"/>
<gene>
    <name evidence="1" type="primary">rkpJ</name>
    <name evidence="1" type="ordered locus">SL003B_2790</name>
</gene>
<dbReference type="PATRIC" id="fig|991905.3.peg.2860"/>
<organism evidence="1 2">
    <name type="scientific">Polymorphum gilvum (strain LMG 25793 / CGMCC 1.9160 / SL003B-26A1)</name>
    <dbReference type="NCBI Taxonomy" id="991905"/>
    <lineage>
        <taxon>Bacteria</taxon>
        <taxon>Pseudomonadati</taxon>
        <taxon>Pseudomonadota</taxon>
        <taxon>Alphaproteobacteria</taxon>
        <taxon>Rhodobacterales</taxon>
        <taxon>Paracoccaceae</taxon>
        <taxon>Polymorphum</taxon>
    </lineage>
</organism>
<evidence type="ECO:0000313" key="2">
    <source>
        <dbReference type="Proteomes" id="UP000008130"/>
    </source>
</evidence>
<dbReference type="Pfam" id="PF05159">
    <property type="entry name" value="Capsule_synth"/>
    <property type="match status" value="1"/>
</dbReference>
<dbReference type="eggNOG" id="COG3562">
    <property type="taxonomic scope" value="Bacteria"/>
</dbReference>
<evidence type="ECO:0000313" key="1">
    <source>
        <dbReference type="EMBL" id="ADZ71213.1"/>
    </source>
</evidence>
<dbReference type="KEGG" id="pgv:SL003B_2790"/>
<keyword evidence="2" id="KW-1185">Reference proteome</keyword>
<dbReference type="GO" id="GO:0015774">
    <property type="term" value="P:polysaccharide transport"/>
    <property type="evidence" value="ECO:0007669"/>
    <property type="project" value="InterPro"/>
</dbReference>
<accession>F2J5V9</accession>
<dbReference type="EMBL" id="CP002568">
    <property type="protein sequence ID" value="ADZ71213.1"/>
    <property type="molecule type" value="Genomic_DNA"/>
</dbReference>
<protein>
    <submittedName>
        <fullName evidence="1">Capsular polysaccharide biosynthesis/export protein</fullName>
    </submittedName>
</protein>
<dbReference type="STRING" id="991905.SL003B_2790"/>
<dbReference type="CDD" id="cd16441">
    <property type="entry name" value="beta_Kdo_transferase_KpsS"/>
    <property type="match status" value="1"/>
</dbReference>
<sequence length="442" mass="48478">MLGAADLDLGSPPLPAAALPRRFLFLQGPLCPLFRRMGELLRAAGHEVHRVNLCAGDWLHWQGPGCRSYRGRIADWRAHVGALMDDLSITDLVLHGDRRVYHRIAVECAAARGIAVAATELGYLRPGWMTIERGGLSTLSHFPTDPGHIRRIAAAAGAIDLSPRYPTSFFLEAAPDVVYNLTNVALWFLYPHFRRHTIYHPVLEYLRAGWRLLGKARRDRRAGAQIAELFASAAPFFVLPLQLEGDFQLRAHSPFASFGEVIDLVLASFAAHAPNEARLVLKTHPLDAGVEGWPDRVRRTGEALGLDDRIVFLDGGSLRPLFERTAGVVTVNSTAGLEALQASRPVKTLVPAHFDIVGMTHQGDLDGFWRAPQPPDAGLVDAYVRAIAAAIQVRGSIHNREGLEAAARNMVTRLLERSLNEPDAFVDPPPRLARARAMGVPL</sequence>
<dbReference type="AlphaFoldDB" id="F2J5V9"/>
<reference evidence="1 2" key="1">
    <citation type="journal article" date="2011" name="J. Bacteriol.">
        <title>Complete genome sequence of Polymorphum gilvum SL003B-26A1T, a crude oil-degrading bacterium from oil-polluted saline soil.</title>
        <authorList>
            <person name="Li S.G."/>
            <person name="Tang Y.Q."/>
            <person name="Nie Y."/>
            <person name="Cai M."/>
            <person name="Wu X.L."/>
        </authorList>
    </citation>
    <scope>NUCLEOTIDE SEQUENCE [LARGE SCALE GENOMIC DNA]</scope>
    <source>
        <strain evidence="2">LMG 25793 / CGMCC 1.9160 / SL003B-26A1</strain>
    </source>
</reference>